<sequence length="124" mass="12595">MSRRWVDAMLAEAGAGRIAPAFVPVHGPVARSGAGPANSDAAPGRPAPLREVRGGARAALEAMLARAAREAPAVPGALAPLGRAPVPEGGWTVEAWWASLDAMPRVAVVRLEPRGGTPQLASPA</sequence>
<proteinExistence type="predicted"/>
<dbReference type="RefSeq" id="WP_106160015.1">
    <property type="nucleotide sequence ID" value="NZ_PVTT01000001.1"/>
</dbReference>
<organism evidence="1 2">
    <name type="scientific">Hasllibacter halocynthiae</name>
    <dbReference type="NCBI Taxonomy" id="595589"/>
    <lineage>
        <taxon>Bacteria</taxon>
        <taxon>Pseudomonadati</taxon>
        <taxon>Pseudomonadota</taxon>
        <taxon>Alphaproteobacteria</taxon>
        <taxon>Rhodobacterales</taxon>
        <taxon>Roseobacteraceae</taxon>
        <taxon>Hasllibacter</taxon>
    </lineage>
</organism>
<protein>
    <submittedName>
        <fullName evidence="1">Uncharacterized protein</fullName>
    </submittedName>
</protein>
<accession>A0A2T0X9Q6</accession>
<reference evidence="1 2" key="1">
    <citation type="submission" date="2018-03" db="EMBL/GenBank/DDBJ databases">
        <title>Genomic Encyclopedia of Archaeal and Bacterial Type Strains, Phase II (KMG-II): from individual species to whole genera.</title>
        <authorList>
            <person name="Goeker M."/>
        </authorList>
    </citation>
    <scope>NUCLEOTIDE SEQUENCE [LARGE SCALE GENOMIC DNA]</scope>
    <source>
        <strain evidence="1 2">DSM 29318</strain>
    </source>
</reference>
<keyword evidence="2" id="KW-1185">Reference proteome</keyword>
<comment type="caution">
    <text evidence="1">The sequence shown here is derived from an EMBL/GenBank/DDBJ whole genome shotgun (WGS) entry which is preliminary data.</text>
</comment>
<dbReference type="Proteomes" id="UP000238801">
    <property type="component" value="Unassembled WGS sequence"/>
</dbReference>
<name>A0A2T0X9Q6_9RHOB</name>
<dbReference type="AlphaFoldDB" id="A0A2T0X9Q6"/>
<gene>
    <name evidence="1" type="ORF">BCF33_1279</name>
</gene>
<evidence type="ECO:0000313" key="1">
    <source>
        <dbReference type="EMBL" id="PRY95657.1"/>
    </source>
</evidence>
<evidence type="ECO:0000313" key="2">
    <source>
        <dbReference type="Proteomes" id="UP000238801"/>
    </source>
</evidence>
<dbReference type="EMBL" id="PVTT01000001">
    <property type="protein sequence ID" value="PRY95657.1"/>
    <property type="molecule type" value="Genomic_DNA"/>
</dbReference>